<reference evidence="1" key="1">
    <citation type="submission" date="2021-02" db="EMBL/GenBank/DDBJ databases">
        <authorList>
            <person name="Nowell W R."/>
        </authorList>
    </citation>
    <scope>NUCLEOTIDE SEQUENCE</scope>
</reference>
<name>A0A816U987_9BILA</name>
<proteinExistence type="predicted"/>
<accession>A0A816U987</accession>
<protein>
    <submittedName>
        <fullName evidence="1">Uncharacterized protein</fullName>
    </submittedName>
</protein>
<dbReference type="EMBL" id="CAJNRF010008864">
    <property type="protein sequence ID" value="CAF2105510.1"/>
    <property type="molecule type" value="Genomic_DNA"/>
</dbReference>
<comment type="caution">
    <text evidence="1">The sequence shown here is derived from an EMBL/GenBank/DDBJ whole genome shotgun (WGS) entry which is preliminary data.</text>
</comment>
<gene>
    <name evidence="1" type="ORF">WKI299_LOCUS21275</name>
</gene>
<sequence>IDSQGIIITEHEKNNLTFRFYHRFWMGSYTISFILLNTKHYQIMISDYVNNGQWINRNEFDKELSRKMREVLPSMSMKHDLLLSYNSLASHTCVYFDFSIKHKIIGRMVFRVKPRISF</sequence>
<feature type="non-terminal residue" evidence="1">
    <location>
        <position position="1"/>
    </location>
</feature>
<evidence type="ECO:0000313" key="2">
    <source>
        <dbReference type="Proteomes" id="UP000663856"/>
    </source>
</evidence>
<organism evidence="1 2">
    <name type="scientific">Rotaria magnacalcarata</name>
    <dbReference type="NCBI Taxonomy" id="392030"/>
    <lineage>
        <taxon>Eukaryota</taxon>
        <taxon>Metazoa</taxon>
        <taxon>Spiralia</taxon>
        <taxon>Gnathifera</taxon>
        <taxon>Rotifera</taxon>
        <taxon>Eurotatoria</taxon>
        <taxon>Bdelloidea</taxon>
        <taxon>Philodinida</taxon>
        <taxon>Philodinidae</taxon>
        <taxon>Rotaria</taxon>
    </lineage>
</organism>
<dbReference type="AlphaFoldDB" id="A0A816U987"/>
<dbReference type="Proteomes" id="UP000663856">
    <property type="component" value="Unassembled WGS sequence"/>
</dbReference>
<evidence type="ECO:0000313" key="1">
    <source>
        <dbReference type="EMBL" id="CAF2105510.1"/>
    </source>
</evidence>